<protein>
    <submittedName>
        <fullName evidence="3">DUF4111 domain-containing protein</fullName>
    </submittedName>
</protein>
<dbReference type="Pfam" id="PF13427">
    <property type="entry name" value="AadA_C"/>
    <property type="match status" value="1"/>
</dbReference>
<proteinExistence type="predicted"/>
<keyword evidence="4" id="KW-1185">Reference proteome</keyword>
<reference evidence="3 4" key="1">
    <citation type="submission" date="2023-12" db="EMBL/GenBank/DDBJ databases">
        <title>Micromonospora sp. nov., isolated from Atacama Desert.</title>
        <authorList>
            <person name="Carro L."/>
            <person name="Golinska P."/>
            <person name="Klenk H.-P."/>
            <person name="Goodfellow M."/>
        </authorList>
    </citation>
    <scope>NUCLEOTIDE SEQUENCE [LARGE SCALE GENOMIC DNA]</scope>
    <source>
        <strain evidence="3 4">4G53</strain>
    </source>
</reference>
<sequence>MYTDWPALAESTRRNLMEYWAPWSRRHARGFAGLTPSAACWGALGVSRLRHTLAAGRVTSKTDAATYALDTYSPRWHRIIREALRIRVGGTRFYRNPWRRRADLNGFMTEVLHE</sequence>
<dbReference type="EMBL" id="JAXOTQ010000010">
    <property type="protein sequence ID" value="MDZ5489725.1"/>
    <property type="molecule type" value="Genomic_DNA"/>
</dbReference>
<keyword evidence="1" id="KW-0808">Transferase</keyword>
<name>A0ABU5JB11_9ACTN</name>
<evidence type="ECO:0000313" key="3">
    <source>
        <dbReference type="EMBL" id="MDZ5489725.1"/>
    </source>
</evidence>
<evidence type="ECO:0000259" key="2">
    <source>
        <dbReference type="Pfam" id="PF13427"/>
    </source>
</evidence>
<organism evidence="3 4">
    <name type="scientific">Micromonospora sicca</name>
    <dbReference type="NCBI Taxonomy" id="2202420"/>
    <lineage>
        <taxon>Bacteria</taxon>
        <taxon>Bacillati</taxon>
        <taxon>Actinomycetota</taxon>
        <taxon>Actinomycetes</taxon>
        <taxon>Micromonosporales</taxon>
        <taxon>Micromonosporaceae</taxon>
        <taxon>Micromonospora</taxon>
    </lineage>
</organism>
<gene>
    <name evidence="3" type="ORF">U2F25_09655</name>
</gene>
<evidence type="ECO:0000256" key="1">
    <source>
        <dbReference type="ARBA" id="ARBA00022679"/>
    </source>
</evidence>
<feature type="domain" description="Adenylyltransferase AadA C-terminal" evidence="2">
    <location>
        <begin position="44"/>
        <end position="91"/>
    </location>
</feature>
<comment type="caution">
    <text evidence="3">The sequence shown here is derived from an EMBL/GenBank/DDBJ whole genome shotgun (WGS) entry which is preliminary data.</text>
</comment>
<dbReference type="InterPro" id="IPR025184">
    <property type="entry name" value="AadA_C"/>
</dbReference>
<dbReference type="RefSeq" id="WP_322440019.1">
    <property type="nucleotide sequence ID" value="NZ_JAXOTQ010000010.1"/>
</dbReference>
<dbReference type="Proteomes" id="UP001290101">
    <property type="component" value="Unassembled WGS sequence"/>
</dbReference>
<accession>A0ABU5JB11</accession>
<evidence type="ECO:0000313" key="4">
    <source>
        <dbReference type="Proteomes" id="UP001290101"/>
    </source>
</evidence>